<dbReference type="Pfam" id="PF05118">
    <property type="entry name" value="Asp_Arg_Hydrox"/>
    <property type="match status" value="1"/>
</dbReference>
<protein>
    <submittedName>
        <fullName evidence="6">Aspartyl/asparaginyl beta-hydroxylase-like dioxygenase</fullName>
    </submittedName>
</protein>
<feature type="compositionally biased region" description="Acidic residues" evidence="4">
    <location>
        <begin position="21"/>
        <end position="38"/>
    </location>
</feature>
<dbReference type="AlphaFoldDB" id="A0A2P6NJG4"/>
<dbReference type="GO" id="GO:0051213">
    <property type="term" value="F:dioxygenase activity"/>
    <property type="evidence" value="ECO:0007669"/>
    <property type="project" value="UniProtKB-KW"/>
</dbReference>
<dbReference type="InParanoid" id="A0A2P6NJG4"/>
<keyword evidence="3" id="KW-0560">Oxidoreductase</keyword>
<dbReference type="OrthoDB" id="438431at2759"/>
<keyword evidence="2 6" id="KW-0223">Dioxygenase</keyword>
<feature type="region of interest" description="Disordered" evidence="4">
    <location>
        <begin position="17"/>
        <end position="40"/>
    </location>
</feature>
<organism evidence="6 7">
    <name type="scientific">Planoprotostelium fungivorum</name>
    <dbReference type="NCBI Taxonomy" id="1890364"/>
    <lineage>
        <taxon>Eukaryota</taxon>
        <taxon>Amoebozoa</taxon>
        <taxon>Evosea</taxon>
        <taxon>Variosea</taxon>
        <taxon>Cavosteliida</taxon>
        <taxon>Cavosteliaceae</taxon>
        <taxon>Planoprotostelium</taxon>
    </lineage>
</organism>
<dbReference type="GO" id="GO:0016020">
    <property type="term" value="C:membrane"/>
    <property type="evidence" value="ECO:0007669"/>
    <property type="project" value="TreeGrafter"/>
</dbReference>
<evidence type="ECO:0000256" key="3">
    <source>
        <dbReference type="ARBA" id="ARBA00023002"/>
    </source>
</evidence>
<evidence type="ECO:0000313" key="7">
    <source>
        <dbReference type="Proteomes" id="UP000241769"/>
    </source>
</evidence>
<comment type="caution">
    <text evidence="6">The sequence shown here is derived from an EMBL/GenBank/DDBJ whole genome shotgun (WGS) entry which is preliminary data.</text>
</comment>
<dbReference type="Proteomes" id="UP000241769">
    <property type="component" value="Unassembled WGS sequence"/>
</dbReference>
<evidence type="ECO:0000256" key="4">
    <source>
        <dbReference type="SAM" id="MobiDB-lite"/>
    </source>
</evidence>
<dbReference type="InterPro" id="IPR007803">
    <property type="entry name" value="Asp/Arg/Pro-Hydrxlase"/>
</dbReference>
<name>A0A2P6NJG4_9EUKA</name>
<dbReference type="EMBL" id="MDYQ01000069">
    <property type="protein sequence ID" value="PRP84091.1"/>
    <property type="molecule type" value="Genomic_DNA"/>
</dbReference>
<reference evidence="6 7" key="1">
    <citation type="journal article" date="2018" name="Genome Biol. Evol.">
        <title>Multiple Roots of Fruiting Body Formation in Amoebozoa.</title>
        <authorList>
            <person name="Hillmann F."/>
            <person name="Forbes G."/>
            <person name="Novohradska S."/>
            <person name="Ferling I."/>
            <person name="Riege K."/>
            <person name="Groth M."/>
            <person name="Westermann M."/>
            <person name="Marz M."/>
            <person name="Spaller T."/>
            <person name="Winckler T."/>
            <person name="Schaap P."/>
            <person name="Glockner G."/>
        </authorList>
    </citation>
    <scope>NUCLEOTIDE SEQUENCE [LARGE SCALE GENOMIC DNA]</scope>
    <source>
        <strain evidence="6 7">Jena</strain>
    </source>
</reference>
<feature type="domain" description="Aspartyl/asparaginy/proline hydroxylase" evidence="5">
    <location>
        <begin position="67"/>
        <end position="237"/>
    </location>
</feature>
<evidence type="ECO:0000256" key="2">
    <source>
        <dbReference type="ARBA" id="ARBA00022964"/>
    </source>
</evidence>
<sequence>MLDGIRAYVQDLAAALPPVKEEEDGMDDYDTSDDDDDGTLSSLLAPATGYRKEFHHAPDFDFTKELEENWQVIRTEFEELNNQLFHPWPEQNLYKQNGIKGKGNLTLPLSIIVPTQTGWDVFGLYAFGKKHFRNARLCPRTTEMIERIPGMSTAAFSILTPKSRIVPHVGYYGYSEMILRCHLGLIIPKEKEACYLSVGPFNQHWEEGRCMVFDDTFLHSATNNTEETRVVLLLDFSAGSLPEGCEELVEEKKPPIDQTAYLDQITAQYGYGIKEDEGGAEPNVDNCKQHRLYVKPHQQHKSNRDLIMIVNFDIVRVGRNSPWRHCEETISIDDVETTRKTQTPTQEEALATQKPSEKKDKDTRVQ</sequence>
<dbReference type="InterPro" id="IPR027443">
    <property type="entry name" value="IPNS-like_sf"/>
</dbReference>
<comment type="similarity">
    <text evidence="1">Belongs to the aspartyl/asparaginyl beta-hydroxylase family.</text>
</comment>
<feature type="region of interest" description="Disordered" evidence="4">
    <location>
        <begin position="335"/>
        <end position="366"/>
    </location>
</feature>
<dbReference type="SUPFAM" id="SSF51197">
    <property type="entry name" value="Clavaminate synthase-like"/>
    <property type="match status" value="1"/>
</dbReference>
<dbReference type="PANTHER" id="PTHR46332">
    <property type="entry name" value="ASPARTATE BETA-HYDROXYLASE DOMAIN-CONTAINING PROTEIN 2"/>
    <property type="match status" value="1"/>
</dbReference>
<keyword evidence="7" id="KW-1185">Reference proteome</keyword>
<gene>
    <name evidence="6" type="ORF">PROFUN_04082</name>
</gene>
<dbReference type="InterPro" id="IPR051821">
    <property type="entry name" value="Asp/Asn_beta-hydroxylase"/>
</dbReference>
<evidence type="ECO:0000256" key="1">
    <source>
        <dbReference type="ARBA" id="ARBA00007730"/>
    </source>
</evidence>
<evidence type="ECO:0000259" key="5">
    <source>
        <dbReference type="Pfam" id="PF05118"/>
    </source>
</evidence>
<dbReference type="STRING" id="1890364.A0A2P6NJG4"/>
<feature type="compositionally biased region" description="Basic and acidic residues" evidence="4">
    <location>
        <begin position="355"/>
        <end position="366"/>
    </location>
</feature>
<accession>A0A2P6NJG4</accession>
<proteinExistence type="inferred from homology"/>
<dbReference type="Gene3D" id="2.60.120.330">
    <property type="entry name" value="B-lactam Antibiotic, Isopenicillin N Synthase, Chain"/>
    <property type="match status" value="1"/>
</dbReference>
<evidence type="ECO:0000313" key="6">
    <source>
        <dbReference type="EMBL" id="PRP84091.1"/>
    </source>
</evidence>
<dbReference type="PANTHER" id="PTHR46332:SF5">
    <property type="entry name" value="ASPARTATE BETA-HYDROXYLASE DOMAIN CONTAINING 2"/>
    <property type="match status" value="1"/>
</dbReference>